<evidence type="ECO:0000313" key="8">
    <source>
        <dbReference type="Proteomes" id="UP000634206"/>
    </source>
</evidence>
<dbReference type="AlphaFoldDB" id="A0AAE2SE73"/>
<dbReference type="Gene3D" id="3.40.50.2300">
    <property type="match status" value="2"/>
</dbReference>
<keyword evidence="8" id="KW-1185">Reference proteome</keyword>
<evidence type="ECO:0000259" key="5">
    <source>
        <dbReference type="Pfam" id="PF00392"/>
    </source>
</evidence>
<dbReference type="InterPro" id="IPR000524">
    <property type="entry name" value="Tscrpt_reg_HTH_GntR"/>
</dbReference>
<dbReference type="InterPro" id="IPR036390">
    <property type="entry name" value="WH_DNA-bd_sf"/>
</dbReference>
<dbReference type="PANTHER" id="PTHR30146">
    <property type="entry name" value="LACI-RELATED TRANSCRIPTIONAL REPRESSOR"/>
    <property type="match status" value="1"/>
</dbReference>
<dbReference type="InterPro" id="IPR046335">
    <property type="entry name" value="LacI/GalR-like_sensor"/>
</dbReference>
<evidence type="ECO:0000259" key="6">
    <source>
        <dbReference type="Pfam" id="PF13377"/>
    </source>
</evidence>
<evidence type="ECO:0000256" key="1">
    <source>
        <dbReference type="ARBA" id="ARBA00022491"/>
    </source>
</evidence>
<gene>
    <name evidence="7" type="ORF">JIN83_07955</name>
</gene>
<comment type="caution">
    <text evidence="7">The sequence shown here is derived from an EMBL/GenBank/DDBJ whole genome shotgun (WGS) entry which is preliminary data.</text>
</comment>
<reference evidence="7" key="1">
    <citation type="submission" date="2021-01" db="EMBL/GenBank/DDBJ databases">
        <title>Modified the classification status of verrucomicrobia.</title>
        <authorList>
            <person name="Feng X."/>
        </authorList>
    </citation>
    <scope>NUCLEOTIDE SEQUENCE</scope>
    <source>
        <strain evidence="7">5K15</strain>
    </source>
</reference>
<keyword evidence="4" id="KW-0804">Transcription</keyword>
<dbReference type="Pfam" id="PF13377">
    <property type="entry name" value="Peripla_BP_3"/>
    <property type="match status" value="1"/>
</dbReference>
<dbReference type="Pfam" id="PF00392">
    <property type="entry name" value="GntR"/>
    <property type="match status" value="1"/>
</dbReference>
<protein>
    <submittedName>
        <fullName evidence="7">Substrate-binding domain-containing protein</fullName>
    </submittedName>
</protein>
<name>A0AAE2SE73_9BACT</name>
<evidence type="ECO:0000256" key="4">
    <source>
        <dbReference type="ARBA" id="ARBA00023163"/>
    </source>
</evidence>
<evidence type="ECO:0000256" key="2">
    <source>
        <dbReference type="ARBA" id="ARBA00023015"/>
    </source>
</evidence>
<evidence type="ECO:0000256" key="3">
    <source>
        <dbReference type="ARBA" id="ARBA00023125"/>
    </source>
</evidence>
<dbReference type="InterPro" id="IPR036388">
    <property type="entry name" value="WH-like_DNA-bd_sf"/>
</dbReference>
<dbReference type="PRINTS" id="PR00035">
    <property type="entry name" value="HTHGNTR"/>
</dbReference>
<dbReference type="Gene3D" id="1.10.10.10">
    <property type="entry name" value="Winged helix-like DNA-binding domain superfamily/Winged helix DNA-binding domain"/>
    <property type="match status" value="1"/>
</dbReference>
<dbReference type="GO" id="GO:0000976">
    <property type="term" value="F:transcription cis-regulatory region binding"/>
    <property type="evidence" value="ECO:0007669"/>
    <property type="project" value="TreeGrafter"/>
</dbReference>
<dbReference type="SUPFAM" id="SSF46785">
    <property type="entry name" value="Winged helix' DNA-binding domain"/>
    <property type="match status" value="1"/>
</dbReference>
<evidence type="ECO:0000313" key="7">
    <source>
        <dbReference type="EMBL" id="MBK1854890.1"/>
    </source>
</evidence>
<keyword evidence="1" id="KW-0678">Repressor</keyword>
<dbReference type="InterPro" id="IPR028082">
    <property type="entry name" value="Peripla_BP_I"/>
</dbReference>
<dbReference type="Proteomes" id="UP000634206">
    <property type="component" value="Unassembled WGS sequence"/>
</dbReference>
<dbReference type="PANTHER" id="PTHR30146:SF148">
    <property type="entry name" value="HTH-TYPE TRANSCRIPTIONAL REPRESSOR PURR-RELATED"/>
    <property type="match status" value="1"/>
</dbReference>
<keyword evidence="2" id="KW-0805">Transcription regulation</keyword>
<organism evidence="7 8">
    <name type="scientific">Oceaniferula flava</name>
    <dbReference type="NCBI Taxonomy" id="2800421"/>
    <lineage>
        <taxon>Bacteria</taxon>
        <taxon>Pseudomonadati</taxon>
        <taxon>Verrucomicrobiota</taxon>
        <taxon>Verrucomicrobiia</taxon>
        <taxon>Verrucomicrobiales</taxon>
        <taxon>Verrucomicrobiaceae</taxon>
        <taxon>Oceaniferula</taxon>
    </lineage>
</organism>
<sequence length="364" mass="40960">MKPLKRRSIIEQSADLLRDSLEKGTLSGRLPGVVKLAEEAGVSKLTMRAALRILEDEGLVELSENGYSRYSVNRKAPQKKTIRIGILMPEPLSEQIAQFQQLIIEVQHHLESLGFESFIFKEDLRQLKHDVSRVKGMLAKNPVNACLVVAGSREVLEWFADQSLPCLAIFGRAGGLPISRVGPSKSVAILEGVRKLIEYGHRRIVFLTRVERRVPQLGSFERMFLAELESNGIETSSYNIPDWEETPEGFHRLLSELFRVTPPTALIMDEVPMWVGTQQFLAKHGILVPEQVSLMATDDDPAFYWFSPPVAHVRWQNEPIIKRIGRWSMGVKRGNVEIKCDTDPAEFVLGGTIGPVPRATVKFK</sequence>
<dbReference type="SUPFAM" id="SSF53822">
    <property type="entry name" value="Periplasmic binding protein-like I"/>
    <property type="match status" value="1"/>
</dbReference>
<keyword evidence="3" id="KW-0238">DNA-binding</keyword>
<dbReference type="EMBL" id="JAENIG010000004">
    <property type="protein sequence ID" value="MBK1854890.1"/>
    <property type="molecule type" value="Genomic_DNA"/>
</dbReference>
<accession>A0AAE2SE73</accession>
<feature type="domain" description="Transcriptional regulator LacI/GalR-like sensor" evidence="6">
    <location>
        <begin position="193"/>
        <end position="330"/>
    </location>
</feature>
<proteinExistence type="predicted"/>
<feature type="domain" description="HTH gntR-type" evidence="5">
    <location>
        <begin position="13"/>
        <end position="62"/>
    </location>
</feature>
<dbReference type="RefSeq" id="WP_309489501.1">
    <property type="nucleotide sequence ID" value="NZ_JAENIG010000004.1"/>
</dbReference>
<dbReference type="GO" id="GO:0003700">
    <property type="term" value="F:DNA-binding transcription factor activity"/>
    <property type="evidence" value="ECO:0007669"/>
    <property type="project" value="InterPro"/>
</dbReference>